<protein>
    <recommendedName>
        <fullName evidence="5">No apical meristem-associated C-terminal domain-containing protein</fullName>
    </recommendedName>
</protein>
<organism evidence="3 4">
    <name type="scientific">Panicum hallii var. hallii</name>
    <dbReference type="NCBI Taxonomy" id="1504633"/>
    <lineage>
        <taxon>Eukaryota</taxon>
        <taxon>Viridiplantae</taxon>
        <taxon>Streptophyta</taxon>
        <taxon>Embryophyta</taxon>
        <taxon>Tracheophyta</taxon>
        <taxon>Spermatophyta</taxon>
        <taxon>Magnoliopsida</taxon>
        <taxon>Liliopsida</taxon>
        <taxon>Poales</taxon>
        <taxon>Poaceae</taxon>
        <taxon>PACMAD clade</taxon>
        <taxon>Panicoideae</taxon>
        <taxon>Panicodae</taxon>
        <taxon>Paniceae</taxon>
        <taxon>Panicinae</taxon>
        <taxon>Panicum</taxon>
        <taxon>Panicum sect. Panicum</taxon>
    </lineage>
</organism>
<evidence type="ECO:0000313" key="4">
    <source>
        <dbReference type="Proteomes" id="UP000244336"/>
    </source>
</evidence>
<dbReference type="AlphaFoldDB" id="A0A2T7F214"/>
<accession>A0A2T7F214</accession>
<dbReference type="Gramene" id="PUZ74121">
    <property type="protein sequence ID" value="PUZ74121"/>
    <property type="gene ID" value="GQ55_1G040200"/>
</dbReference>
<evidence type="ECO:0008006" key="5">
    <source>
        <dbReference type="Google" id="ProtNLM"/>
    </source>
</evidence>
<evidence type="ECO:0000256" key="2">
    <source>
        <dbReference type="SAM" id="MobiDB-lite"/>
    </source>
</evidence>
<proteinExistence type="predicted"/>
<gene>
    <name evidence="3" type="ORF">GQ55_1G040200</name>
</gene>
<dbReference type="STRING" id="1504633.A0A2T7F214"/>
<feature type="compositionally biased region" description="Low complexity" evidence="2">
    <location>
        <begin position="13"/>
        <end position="22"/>
    </location>
</feature>
<keyword evidence="1" id="KW-0175">Coiled coil</keyword>
<dbReference type="EMBL" id="CM009749">
    <property type="protein sequence ID" value="PUZ74121.1"/>
    <property type="molecule type" value="Genomic_DNA"/>
</dbReference>
<evidence type="ECO:0000256" key="1">
    <source>
        <dbReference type="SAM" id="Coils"/>
    </source>
</evidence>
<dbReference type="OrthoDB" id="691997at2759"/>
<feature type="coiled-coil region" evidence="1">
    <location>
        <begin position="188"/>
        <end position="241"/>
    </location>
</feature>
<name>A0A2T7F214_9POAL</name>
<dbReference type="PANTHER" id="PTHR45125:SF51">
    <property type="entry name" value="F21J9.4-RELATED"/>
    <property type="match status" value="1"/>
</dbReference>
<evidence type="ECO:0000313" key="3">
    <source>
        <dbReference type="EMBL" id="PUZ74121.1"/>
    </source>
</evidence>
<sequence>MEGQRYFTNMLEGNGDLNLDDLGSPREEQETPVVGRTPSARPNQKRAKNFNEDEDKLLVSAWLNISIDPVQGINQTKGSFWTRVYEYYHSNKEFTSNHTQSSLLYRWKGILAMAFYEAEDRENKSFQLLHCWNILKNQPNWHDKQKELAAEKQLGGANVYVEALDHLWAKKKRESDAEKEQKKEGRYNQSYTVEKERLKLEKRRVEAEEARATNEAKGLKIKEIELEQNKIELEHKRMLDEERIMTTDIASMPFLQQQYYKSLQDGISRSVSN</sequence>
<reference evidence="3 4" key="1">
    <citation type="submission" date="2018-04" db="EMBL/GenBank/DDBJ databases">
        <title>WGS assembly of Panicum hallii var. hallii HAL2.</title>
        <authorList>
            <person name="Lovell J."/>
            <person name="Jenkins J."/>
            <person name="Lowry D."/>
            <person name="Mamidi S."/>
            <person name="Sreedasyam A."/>
            <person name="Weng X."/>
            <person name="Barry K."/>
            <person name="Bonette J."/>
            <person name="Campitelli B."/>
            <person name="Daum C."/>
            <person name="Gordon S."/>
            <person name="Gould B."/>
            <person name="Lipzen A."/>
            <person name="MacQueen A."/>
            <person name="Palacio-Mejia J."/>
            <person name="Plott C."/>
            <person name="Shakirov E."/>
            <person name="Shu S."/>
            <person name="Yoshinaga Y."/>
            <person name="Zane M."/>
            <person name="Rokhsar D."/>
            <person name="Grimwood J."/>
            <person name="Schmutz J."/>
            <person name="Juenger T."/>
        </authorList>
    </citation>
    <scope>NUCLEOTIDE SEQUENCE [LARGE SCALE GENOMIC DNA]</scope>
    <source>
        <strain evidence="4">cv. HAL2</strain>
    </source>
</reference>
<dbReference type="PANTHER" id="PTHR45125">
    <property type="entry name" value="F21J9.4-RELATED"/>
    <property type="match status" value="1"/>
</dbReference>
<keyword evidence="4" id="KW-1185">Reference proteome</keyword>
<dbReference type="Proteomes" id="UP000244336">
    <property type="component" value="Chromosome 1"/>
</dbReference>
<feature type="region of interest" description="Disordered" evidence="2">
    <location>
        <begin position="11"/>
        <end position="46"/>
    </location>
</feature>